<dbReference type="RefSeq" id="WP_380537393.1">
    <property type="nucleotide sequence ID" value="NZ_JBHFAB010000013.1"/>
</dbReference>
<evidence type="ECO:0000313" key="2">
    <source>
        <dbReference type="Proteomes" id="UP001592531"/>
    </source>
</evidence>
<dbReference type="EMBL" id="JBHFAB010000013">
    <property type="protein sequence ID" value="MFC1418597.1"/>
    <property type="molecule type" value="Genomic_DNA"/>
</dbReference>
<comment type="caution">
    <text evidence="1">The sequence shown here is derived from an EMBL/GenBank/DDBJ whole genome shotgun (WGS) entry which is preliminary data.</text>
</comment>
<name>A0ABV6VYM3_9ACTN</name>
<gene>
    <name evidence="1" type="ORF">ACEZDE_18460</name>
</gene>
<keyword evidence="2" id="KW-1185">Reference proteome</keyword>
<protein>
    <submittedName>
        <fullName evidence="1">Uncharacterized protein</fullName>
    </submittedName>
</protein>
<accession>A0ABV6VYM3</accession>
<evidence type="ECO:0000313" key="1">
    <source>
        <dbReference type="EMBL" id="MFC1418597.1"/>
    </source>
</evidence>
<organism evidence="1 2">
    <name type="scientific">Streptacidiphilus cavernicola</name>
    <dbReference type="NCBI Taxonomy" id="3342716"/>
    <lineage>
        <taxon>Bacteria</taxon>
        <taxon>Bacillati</taxon>
        <taxon>Actinomycetota</taxon>
        <taxon>Actinomycetes</taxon>
        <taxon>Kitasatosporales</taxon>
        <taxon>Streptomycetaceae</taxon>
        <taxon>Streptacidiphilus</taxon>
    </lineage>
</organism>
<dbReference type="Proteomes" id="UP001592531">
    <property type="component" value="Unassembled WGS sequence"/>
</dbReference>
<proteinExistence type="predicted"/>
<reference evidence="1 2" key="1">
    <citation type="submission" date="2024-09" db="EMBL/GenBank/DDBJ databases">
        <authorList>
            <person name="Lee S.D."/>
        </authorList>
    </citation>
    <scope>NUCLEOTIDE SEQUENCE [LARGE SCALE GENOMIC DNA]</scope>
    <source>
        <strain evidence="1 2">N8-3</strain>
    </source>
</reference>
<sequence length="69" mass="7116">MQAYYEAPATAAYAKINILESGTPASSNLVYLSNVTLPPSPECVGAITSAATVDYAAGPWPPSSITQLI</sequence>